<geneLocation type="plasmid" evidence="1 2">
    <name>pRIVM_C010761_3</name>
</geneLocation>
<sequence>MSELTPKEAKTIVDNAPAFIKDAIDQTETMYCPRTGMYAIRGQHFATMQYEQGEDSFVTTLNYHSSFYDEYIYLAALKSLYEQAE</sequence>
<organism evidence="1 2">
    <name type="scientific">Acinetobacter ursingii</name>
    <dbReference type="NCBI Taxonomy" id="108980"/>
    <lineage>
        <taxon>Bacteria</taxon>
        <taxon>Pseudomonadati</taxon>
        <taxon>Pseudomonadota</taxon>
        <taxon>Gammaproteobacteria</taxon>
        <taxon>Moraxellales</taxon>
        <taxon>Moraxellaceae</taxon>
        <taxon>Acinetobacter</taxon>
    </lineage>
</organism>
<dbReference type="RefSeq" id="WP_263503950.1">
    <property type="nucleotide sequence ID" value="NZ_CP089047.1"/>
</dbReference>
<evidence type="ECO:0000313" key="2">
    <source>
        <dbReference type="Proteomes" id="UP001164081"/>
    </source>
</evidence>
<dbReference type="Proteomes" id="UP001164081">
    <property type="component" value="Plasmid pRIVM_C010761_3"/>
</dbReference>
<accession>A0AA46S8J7</accession>
<proteinExistence type="predicted"/>
<keyword evidence="1" id="KW-0614">Plasmid</keyword>
<gene>
    <name evidence="1" type="ORF">LSO58_18360</name>
</gene>
<evidence type="ECO:0000313" key="1">
    <source>
        <dbReference type="EMBL" id="UYF77399.1"/>
    </source>
</evidence>
<name>A0AA46S8J7_9GAMM</name>
<dbReference type="AlphaFoldDB" id="A0AA46S8J7"/>
<protein>
    <submittedName>
        <fullName evidence="1">Uncharacterized protein</fullName>
    </submittedName>
</protein>
<reference evidence="1" key="1">
    <citation type="journal article" date="2022" name="J Glob Antimicrob Resist">
        <title>Comparative analysis of IMP-4- and OXA-58-containing plasmids of three carbapenemase-producing Acinetobacter ursingii strains in the Netherlands.</title>
        <authorList>
            <person name="Hendrickx A.P.A."/>
            <person name="Schade R.P."/>
            <person name="Landman F."/>
            <person name="Bosch T."/>
            <person name="Schouls L.M."/>
            <person name="van Dijk K."/>
        </authorList>
    </citation>
    <scope>NUCLEOTIDE SEQUENCE</scope>
    <source>
        <strain evidence="1">RIVM_C010761</strain>
    </source>
</reference>
<dbReference type="EMBL" id="CP089047">
    <property type="protein sequence ID" value="UYF77399.1"/>
    <property type="molecule type" value="Genomic_DNA"/>
</dbReference>